<reference evidence="11 12" key="1">
    <citation type="submission" date="2016-10" db="EMBL/GenBank/DDBJ databases">
        <authorList>
            <person name="de Groot N.N."/>
        </authorList>
    </citation>
    <scope>NUCLEOTIDE SEQUENCE [LARGE SCALE GENOMIC DNA]</scope>
    <source>
        <strain evidence="11 12">CGMCC 1.7054</strain>
    </source>
</reference>
<dbReference type="STRING" id="574650.SAMN04487966_101417"/>
<evidence type="ECO:0000256" key="1">
    <source>
        <dbReference type="ARBA" id="ARBA00001946"/>
    </source>
</evidence>
<comment type="similarity">
    <text evidence="2">Belongs to the diacylglycerol/lipid kinase family.</text>
</comment>
<dbReference type="SMART" id="SM00046">
    <property type="entry name" value="DAGKc"/>
    <property type="match status" value="1"/>
</dbReference>
<dbReference type="Pfam" id="PF00781">
    <property type="entry name" value="DAGK_cat"/>
    <property type="match status" value="1"/>
</dbReference>
<dbReference type="GO" id="GO:0005886">
    <property type="term" value="C:plasma membrane"/>
    <property type="evidence" value="ECO:0007669"/>
    <property type="project" value="TreeGrafter"/>
</dbReference>
<evidence type="ECO:0000256" key="7">
    <source>
        <dbReference type="ARBA" id="ARBA00023209"/>
    </source>
</evidence>
<dbReference type="InterPro" id="IPR050187">
    <property type="entry name" value="Lipid_Phosphate_FormReg"/>
</dbReference>
<keyword evidence="5 11" id="KW-0418">Kinase</keyword>
<organism evidence="11 12">
    <name type="scientific">Micrococcus terreus</name>
    <dbReference type="NCBI Taxonomy" id="574650"/>
    <lineage>
        <taxon>Bacteria</taxon>
        <taxon>Bacillati</taxon>
        <taxon>Actinomycetota</taxon>
        <taxon>Actinomycetes</taxon>
        <taxon>Micrococcales</taxon>
        <taxon>Micrococcaceae</taxon>
        <taxon>Micrococcus</taxon>
    </lineage>
</organism>
<protein>
    <submittedName>
        <fullName evidence="11">Diacylglycerol kinase (ATP)</fullName>
    </submittedName>
</protein>
<sequence>MSQRLLLFINPASGAGRGVGAGAEAVARFRSAGADVRVVDTAPQTGTVTGRMSAHGAVTHDDVTDALRTSIQRERPDAVVVVGGDGMVHAAVNVLAETEIPLGLIPAGTGNDFARNFGIHRLSVRTAVEEIMAALVAGPRSVDLAKVELRPLPPANTVVQKTAADVRWVASGVNVGFDAVVNDRANALRWPTGRARYVVAVLQELWRYTAPALTVTTTDQQSATEVRTERTFVLSVLNGSYFGGGMKAAPGASVDDGLIDTLWVPAMRPARFLQVFPRVLSGGHATVPEVRLAQVQTVDVAASDEESGRAATHTRGDRRAASLPIVHGDGEAIGRLPVRITAAPGALLLLVGQETERPGTLD</sequence>
<dbReference type="Proteomes" id="UP000198881">
    <property type="component" value="Unassembled WGS sequence"/>
</dbReference>
<dbReference type="PANTHER" id="PTHR12358">
    <property type="entry name" value="SPHINGOSINE KINASE"/>
    <property type="match status" value="1"/>
</dbReference>
<comment type="cofactor">
    <cofactor evidence="1">
        <name>Mg(2+)</name>
        <dbReference type="ChEBI" id="CHEBI:18420"/>
    </cofactor>
</comment>
<name>A0A1I7MFA3_9MICC</name>
<feature type="domain" description="DAGKc" evidence="10">
    <location>
        <begin position="1"/>
        <end position="151"/>
    </location>
</feature>
<keyword evidence="6" id="KW-0067">ATP-binding</keyword>
<dbReference type="GO" id="GO:0005524">
    <property type="term" value="F:ATP binding"/>
    <property type="evidence" value="ECO:0007669"/>
    <property type="project" value="UniProtKB-KW"/>
</dbReference>
<evidence type="ECO:0000256" key="4">
    <source>
        <dbReference type="ARBA" id="ARBA00022741"/>
    </source>
</evidence>
<dbReference type="GO" id="GO:0008654">
    <property type="term" value="P:phospholipid biosynthetic process"/>
    <property type="evidence" value="ECO:0007669"/>
    <property type="project" value="UniProtKB-KW"/>
</dbReference>
<keyword evidence="7" id="KW-0594">Phospholipid biosynthesis</keyword>
<evidence type="ECO:0000256" key="8">
    <source>
        <dbReference type="ARBA" id="ARBA00023264"/>
    </source>
</evidence>
<accession>A0A1I7MFA3</accession>
<dbReference type="InterPro" id="IPR017438">
    <property type="entry name" value="ATP-NAD_kinase_N"/>
</dbReference>
<evidence type="ECO:0000259" key="10">
    <source>
        <dbReference type="PROSITE" id="PS50146"/>
    </source>
</evidence>
<dbReference type="InterPro" id="IPR001206">
    <property type="entry name" value="Diacylglycerol_kinase_cat_dom"/>
</dbReference>
<keyword evidence="12" id="KW-1185">Reference proteome</keyword>
<keyword evidence="3" id="KW-0808">Transferase</keyword>
<evidence type="ECO:0000256" key="6">
    <source>
        <dbReference type="ARBA" id="ARBA00022840"/>
    </source>
</evidence>
<dbReference type="EMBL" id="FPCG01000001">
    <property type="protein sequence ID" value="SFV20510.1"/>
    <property type="molecule type" value="Genomic_DNA"/>
</dbReference>
<feature type="region of interest" description="Disordered" evidence="9">
    <location>
        <begin position="303"/>
        <end position="323"/>
    </location>
</feature>
<dbReference type="PANTHER" id="PTHR12358:SF106">
    <property type="entry name" value="LIPID KINASE YEGS"/>
    <property type="match status" value="1"/>
</dbReference>
<dbReference type="SUPFAM" id="SSF111331">
    <property type="entry name" value="NAD kinase/diacylglycerol kinase-like"/>
    <property type="match status" value="1"/>
</dbReference>
<keyword evidence="4" id="KW-0547">Nucleotide-binding</keyword>
<dbReference type="Pfam" id="PF19279">
    <property type="entry name" value="YegS_C"/>
    <property type="match status" value="1"/>
</dbReference>
<dbReference type="GO" id="GO:0004143">
    <property type="term" value="F:ATP-dependent diacylglycerol kinase activity"/>
    <property type="evidence" value="ECO:0007669"/>
    <property type="project" value="TreeGrafter"/>
</dbReference>
<dbReference type="Gene3D" id="2.60.200.40">
    <property type="match status" value="1"/>
</dbReference>
<dbReference type="PROSITE" id="PS50146">
    <property type="entry name" value="DAGK"/>
    <property type="match status" value="1"/>
</dbReference>
<gene>
    <name evidence="11" type="ORF">SAMN04487966_101417</name>
</gene>
<dbReference type="AlphaFoldDB" id="A0A1I7MFA3"/>
<evidence type="ECO:0000256" key="9">
    <source>
        <dbReference type="SAM" id="MobiDB-lite"/>
    </source>
</evidence>
<keyword evidence="7" id="KW-0444">Lipid biosynthesis</keyword>
<evidence type="ECO:0000256" key="5">
    <source>
        <dbReference type="ARBA" id="ARBA00022777"/>
    </source>
</evidence>
<evidence type="ECO:0000313" key="11">
    <source>
        <dbReference type="EMBL" id="SFV20510.1"/>
    </source>
</evidence>
<proteinExistence type="inferred from homology"/>
<evidence type="ECO:0000256" key="3">
    <source>
        <dbReference type="ARBA" id="ARBA00022679"/>
    </source>
</evidence>
<evidence type="ECO:0000313" key="12">
    <source>
        <dbReference type="Proteomes" id="UP000198881"/>
    </source>
</evidence>
<dbReference type="InterPro" id="IPR045540">
    <property type="entry name" value="YegS/DAGK_C"/>
</dbReference>
<evidence type="ECO:0000256" key="2">
    <source>
        <dbReference type="ARBA" id="ARBA00005983"/>
    </source>
</evidence>
<keyword evidence="8" id="KW-1208">Phospholipid metabolism</keyword>
<keyword evidence="7" id="KW-0443">Lipid metabolism</keyword>
<dbReference type="InterPro" id="IPR016064">
    <property type="entry name" value="NAD/diacylglycerol_kinase_sf"/>
</dbReference>
<dbReference type="Gene3D" id="3.40.50.10330">
    <property type="entry name" value="Probable inorganic polyphosphate/atp-NAD kinase, domain 1"/>
    <property type="match status" value="1"/>
</dbReference>